<sequence length="459" mass="51537">MPPTMRSRSGCANCKIRKRKCDEARPSCLACQKRSIVCSGYETKLQWDCGIASRGFLRGATLPLVSRKQRQPTSVATRAEGAVSPATPLLEYAGRGTHQSHVSRHVFEEFMQSSVHSLYNTSTDSRLRDIIGELAEESPACYAACLALQIFHSEAGTEQFHLQFDRALQVFRGELTNTSSVPRRGSILAGLFLCTLSLEQGMPWTRHLQCMADLYGLGKDTWQEANLADEYTCHVLEMIAVMDIPNLVFGRQTPCVKMWERLRKLQALKHGKAPSGIESMTGLPRSLLDLLACQDDPGAEYRLWLWEGEDGNLQLVHFWEAWRCSAIIYARRNRERRGEQISGAGQSPHVPSTKRLTQYLVSALDALRLGLESPENSHMLMANGMFYPYVIASAEIGLLREQPEWVAALKKVHDMCLKSDTSDNIRITQSLLEAGWKRDIDVLDIHEAARQRGVELAVF</sequence>
<gene>
    <name evidence="1" type="ORF">NQ176_g1609</name>
</gene>
<protein>
    <submittedName>
        <fullName evidence="1">Uncharacterized protein</fullName>
    </submittedName>
</protein>
<evidence type="ECO:0000313" key="2">
    <source>
        <dbReference type="Proteomes" id="UP001143910"/>
    </source>
</evidence>
<proteinExistence type="predicted"/>
<dbReference type="Proteomes" id="UP001143910">
    <property type="component" value="Unassembled WGS sequence"/>
</dbReference>
<keyword evidence="2" id="KW-1185">Reference proteome</keyword>
<evidence type="ECO:0000313" key="1">
    <source>
        <dbReference type="EMBL" id="KAJ2982103.1"/>
    </source>
</evidence>
<reference evidence="1" key="1">
    <citation type="submission" date="2022-08" db="EMBL/GenBank/DDBJ databases">
        <title>Genome Sequence of Lecanicillium fungicola.</title>
        <authorList>
            <person name="Buettner E."/>
        </authorList>
    </citation>
    <scope>NUCLEOTIDE SEQUENCE</scope>
    <source>
        <strain evidence="1">Babe33</strain>
    </source>
</reference>
<dbReference type="EMBL" id="JANJQO010000094">
    <property type="protein sequence ID" value="KAJ2982103.1"/>
    <property type="molecule type" value="Genomic_DNA"/>
</dbReference>
<name>A0ACC1NTI1_9HYPO</name>
<comment type="caution">
    <text evidence="1">The sequence shown here is derived from an EMBL/GenBank/DDBJ whole genome shotgun (WGS) entry which is preliminary data.</text>
</comment>
<accession>A0ACC1NTI1</accession>
<organism evidence="1 2">
    <name type="scientific">Zarea fungicola</name>
    <dbReference type="NCBI Taxonomy" id="93591"/>
    <lineage>
        <taxon>Eukaryota</taxon>
        <taxon>Fungi</taxon>
        <taxon>Dikarya</taxon>
        <taxon>Ascomycota</taxon>
        <taxon>Pezizomycotina</taxon>
        <taxon>Sordariomycetes</taxon>
        <taxon>Hypocreomycetidae</taxon>
        <taxon>Hypocreales</taxon>
        <taxon>Cordycipitaceae</taxon>
        <taxon>Zarea</taxon>
    </lineage>
</organism>